<evidence type="ECO:0000313" key="3">
    <source>
        <dbReference type="Proteomes" id="UP001521222"/>
    </source>
</evidence>
<protein>
    <submittedName>
        <fullName evidence="2">Uncharacterized protein</fullName>
    </submittedName>
</protein>
<reference evidence="2 3" key="1">
    <citation type="submission" date="2024-02" db="EMBL/GenBank/DDBJ databases">
        <title>De novo assembly and annotation of 12 fungi associated with fruit tree decline syndrome in Ontario, Canada.</title>
        <authorList>
            <person name="Sulman M."/>
            <person name="Ellouze W."/>
            <person name="Ilyukhin E."/>
        </authorList>
    </citation>
    <scope>NUCLEOTIDE SEQUENCE [LARGE SCALE GENOMIC DNA]</scope>
    <source>
        <strain evidence="2 3">M97-236</strain>
    </source>
</reference>
<comment type="caution">
    <text evidence="2">The sequence shown here is derived from an EMBL/GenBank/DDBJ whole genome shotgun (WGS) entry which is preliminary data.</text>
</comment>
<feature type="region of interest" description="Disordered" evidence="1">
    <location>
        <begin position="1"/>
        <end position="23"/>
    </location>
</feature>
<organism evidence="2 3">
    <name type="scientific">Nothophoma quercina</name>
    <dbReference type="NCBI Taxonomy" id="749835"/>
    <lineage>
        <taxon>Eukaryota</taxon>
        <taxon>Fungi</taxon>
        <taxon>Dikarya</taxon>
        <taxon>Ascomycota</taxon>
        <taxon>Pezizomycotina</taxon>
        <taxon>Dothideomycetes</taxon>
        <taxon>Pleosporomycetidae</taxon>
        <taxon>Pleosporales</taxon>
        <taxon>Pleosporineae</taxon>
        <taxon>Didymellaceae</taxon>
        <taxon>Nothophoma</taxon>
    </lineage>
</organism>
<accession>A0ABR3R272</accession>
<name>A0ABR3R272_9PLEO</name>
<feature type="compositionally biased region" description="Basic and acidic residues" evidence="1">
    <location>
        <begin position="13"/>
        <end position="23"/>
    </location>
</feature>
<keyword evidence="3" id="KW-1185">Reference proteome</keyword>
<dbReference type="Proteomes" id="UP001521222">
    <property type="component" value="Unassembled WGS sequence"/>
</dbReference>
<proteinExistence type="predicted"/>
<dbReference type="EMBL" id="JAKIXB020000022">
    <property type="protein sequence ID" value="KAL1598535.1"/>
    <property type="molecule type" value="Genomic_DNA"/>
</dbReference>
<gene>
    <name evidence="2" type="ORF">SLS59_006822</name>
</gene>
<evidence type="ECO:0000256" key="1">
    <source>
        <dbReference type="SAM" id="MobiDB-lite"/>
    </source>
</evidence>
<feature type="region of interest" description="Disordered" evidence="1">
    <location>
        <begin position="232"/>
        <end position="251"/>
    </location>
</feature>
<sequence length="327" mass="36839">MDFKYPPIIERQSGSEKDRYMRASPERRVRMVADLEQQTRKAESSLVATATEELQYAFGGRLPSGEYRNPRGDSYVVSPNDWRPKLHEKAPVVLNHRWVPMELPWLMTRPSGVPPKYRFLPGDWAPEMPIAYPFAALIGAQQQHQPPPGLEGARFIGILSPMPQQYQSVPADWLSQQPSWSASAACGGQHNNFAAFQQPTVAASSQHQPPLCVAHTEEQPFLISADFDKQVPLPATDEGQQPSFSPSLPAAPTQLLSDAEHSQLQQTVDSTGVTEEQLDDEQQLATMLQHWLHEEDAREEWHRTWMERWDEGSSDSPYVGYASATRI</sequence>
<evidence type="ECO:0000313" key="2">
    <source>
        <dbReference type="EMBL" id="KAL1598535.1"/>
    </source>
</evidence>